<keyword evidence="1" id="KW-0472">Membrane</keyword>
<evidence type="ECO:0000313" key="2">
    <source>
        <dbReference type="EMBL" id="MAA13598.1"/>
    </source>
</evidence>
<sequence length="85" mass="10044">MPLCLPWLHYLPASYGGVQQKRDPRSIALLFILLYSVAPFNLDFTHWQDRFGYMFATLKTIIQALLTEHLCFFFFFAVRTVIKRV</sequence>
<keyword evidence="1" id="KW-1133">Transmembrane helix</keyword>
<reference evidence="2" key="1">
    <citation type="journal article" date="2017" name="Parasit. Vectors">
        <title>Sialotranscriptomics of Rhipicephalus zambeziensis reveals intricate expression profiles of secretory proteins and suggests tight temporal transcriptional regulation during blood-feeding.</title>
        <authorList>
            <person name="de Castro M.H."/>
            <person name="de Klerk D."/>
            <person name="Pienaar R."/>
            <person name="Rees D.J.G."/>
            <person name="Mans B.J."/>
        </authorList>
    </citation>
    <scope>NUCLEOTIDE SEQUENCE</scope>
    <source>
        <tissue evidence="2">Salivary glands</tissue>
    </source>
</reference>
<name>A0A224Y7L4_9ACAR</name>
<dbReference type="EMBL" id="GFPF01002452">
    <property type="protein sequence ID" value="MAA13598.1"/>
    <property type="molecule type" value="Transcribed_RNA"/>
</dbReference>
<proteinExistence type="predicted"/>
<feature type="transmembrane region" description="Helical" evidence="1">
    <location>
        <begin position="62"/>
        <end position="82"/>
    </location>
</feature>
<organism evidence="2">
    <name type="scientific">Rhipicephalus zambeziensis</name>
    <dbReference type="NCBI Taxonomy" id="60191"/>
    <lineage>
        <taxon>Eukaryota</taxon>
        <taxon>Metazoa</taxon>
        <taxon>Ecdysozoa</taxon>
        <taxon>Arthropoda</taxon>
        <taxon>Chelicerata</taxon>
        <taxon>Arachnida</taxon>
        <taxon>Acari</taxon>
        <taxon>Parasitiformes</taxon>
        <taxon>Ixodida</taxon>
        <taxon>Ixodoidea</taxon>
        <taxon>Ixodidae</taxon>
        <taxon>Rhipicephalinae</taxon>
        <taxon>Rhipicephalus</taxon>
        <taxon>Rhipicephalus</taxon>
    </lineage>
</organism>
<accession>A0A224Y7L4</accession>
<protein>
    <submittedName>
        <fullName evidence="2">Uncharacterized protein</fullName>
    </submittedName>
</protein>
<feature type="transmembrane region" description="Helical" evidence="1">
    <location>
        <begin position="26"/>
        <end position="42"/>
    </location>
</feature>
<evidence type="ECO:0000256" key="1">
    <source>
        <dbReference type="SAM" id="Phobius"/>
    </source>
</evidence>
<dbReference type="AlphaFoldDB" id="A0A224Y7L4"/>
<keyword evidence="1" id="KW-0812">Transmembrane</keyword>